<dbReference type="InterPro" id="IPR013955">
    <property type="entry name" value="Rep_factor-A_C"/>
</dbReference>
<name>A0AAD8IYU0_9APIA</name>
<evidence type="ECO:0000256" key="4">
    <source>
        <dbReference type="ARBA" id="ARBA00022833"/>
    </source>
</evidence>
<dbReference type="PANTHER" id="PTHR45786">
    <property type="entry name" value="DNA BINDING PROTEIN-LIKE"/>
    <property type="match status" value="1"/>
</dbReference>
<dbReference type="CDD" id="cd04481">
    <property type="entry name" value="RPA1_DBD_B_like"/>
    <property type="match status" value="1"/>
</dbReference>
<evidence type="ECO:0000259" key="8">
    <source>
        <dbReference type="Pfam" id="PF14214"/>
    </source>
</evidence>
<dbReference type="Pfam" id="PF14214">
    <property type="entry name" value="Helitron_like_N"/>
    <property type="match status" value="1"/>
</dbReference>
<dbReference type="SUPFAM" id="SSF50249">
    <property type="entry name" value="Nucleic acid-binding proteins"/>
    <property type="match status" value="2"/>
</dbReference>
<dbReference type="InterPro" id="IPR025476">
    <property type="entry name" value="Helitron_helicase-like"/>
</dbReference>
<organism evidence="9 10">
    <name type="scientific">Heracleum sosnowskyi</name>
    <dbReference type="NCBI Taxonomy" id="360622"/>
    <lineage>
        <taxon>Eukaryota</taxon>
        <taxon>Viridiplantae</taxon>
        <taxon>Streptophyta</taxon>
        <taxon>Embryophyta</taxon>
        <taxon>Tracheophyta</taxon>
        <taxon>Spermatophyta</taxon>
        <taxon>Magnoliopsida</taxon>
        <taxon>eudicotyledons</taxon>
        <taxon>Gunneridae</taxon>
        <taxon>Pentapetalae</taxon>
        <taxon>asterids</taxon>
        <taxon>campanulids</taxon>
        <taxon>Apiales</taxon>
        <taxon>Apiaceae</taxon>
        <taxon>Apioideae</taxon>
        <taxon>apioid superclade</taxon>
        <taxon>Tordylieae</taxon>
        <taxon>Tordyliinae</taxon>
        <taxon>Heracleum</taxon>
    </lineage>
</organism>
<feature type="domain" description="Helitron helicase-like" evidence="8">
    <location>
        <begin position="274"/>
        <end position="363"/>
    </location>
</feature>
<reference evidence="9" key="1">
    <citation type="submission" date="2023-02" db="EMBL/GenBank/DDBJ databases">
        <title>Genome of toxic invasive species Heracleum sosnowskyi carries increased number of genes despite the absence of recent whole-genome duplications.</title>
        <authorList>
            <person name="Schelkunov M."/>
            <person name="Shtratnikova V."/>
            <person name="Makarenko M."/>
            <person name="Klepikova A."/>
            <person name="Omelchenko D."/>
            <person name="Novikova G."/>
            <person name="Obukhova E."/>
            <person name="Bogdanov V."/>
            <person name="Penin A."/>
            <person name="Logacheva M."/>
        </authorList>
    </citation>
    <scope>NUCLEOTIDE SEQUENCE</scope>
    <source>
        <strain evidence="9">Hsosn_3</strain>
        <tissue evidence="9">Leaf</tissue>
    </source>
</reference>
<evidence type="ECO:0000256" key="5">
    <source>
        <dbReference type="ARBA" id="ARBA00023125"/>
    </source>
</evidence>
<keyword evidence="4" id="KW-0862">Zinc</keyword>
<dbReference type="GO" id="GO:0008270">
    <property type="term" value="F:zinc ion binding"/>
    <property type="evidence" value="ECO:0007669"/>
    <property type="project" value="UniProtKB-KW"/>
</dbReference>
<dbReference type="Proteomes" id="UP001237642">
    <property type="component" value="Unassembled WGS sequence"/>
</dbReference>
<dbReference type="Pfam" id="PF08646">
    <property type="entry name" value="Rep_fac-A_C"/>
    <property type="match status" value="1"/>
</dbReference>
<comment type="caution">
    <text evidence="9">The sequence shown here is derived from an EMBL/GenBank/DDBJ whole genome shotgun (WGS) entry which is preliminary data.</text>
</comment>
<feature type="region of interest" description="Disordered" evidence="6">
    <location>
        <begin position="23"/>
        <end position="85"/>
    </location>
</feature>
<evidence type="ECO:0000256" key="6">
    <source>
        <dbReference type="SAM" id="MobiDB-lite"/>
    </source>
</evidence>
<dbReference type="GO" id="GO:0003677">
    <property type="term" value="F:DNA binding"/>
    <property type="evidence" value="ECO:0007669"/>
    <property type="project" value="UniProtKB-KW"/>
</dbReference>
<reference evidence="9" key="2">
    <citation type="submission" date="2023-05" db="EMBL/GenBank/DDBJ databases">
        <authorList>
            <person name="Schelkunov M.I."/>
        </authorList>
    </citation>
    <scope>NUCLEOTIDE SEQUENCE</scope>
    <source>
        <strain evidence="9">Hsosn_3</strain>
        <tissue evidence="9">Leaf</tissue>
    </source>
</reference>
<dbReference type="PANTHER" id="PTHR45786:SF74">
    <property type="entry name" value="ATP-DEPENDENT DNA HELICASE"/>
    <property type="match status" value="1"/>
</dbReference>
<keyword evidence="5" id="KW-0238">DNA-binding</keyword>
<proteinExistence type="inferred from homology"/>
<feature type="domain" description="Replication factor A C-terminal" evidence="7">
    <location>
        <begin position="788"/>
        <end position="914"/>
    </location>
</feature>
<evidence type="ECO:0000256" key="2">
    <source>
        <dbReference type="ARBA" id="ARBA00022723"/>
    </source>
</evidence>
<evidence type="ECO:0000313" key="10">
    <source>
        <dbReference type="Proteomes" id="UP001237642"/>
    </source>
</evidence>
<keyword evidence="10" id="KW-1185">Reference proteome</keyword>
<protein>
    <submittedName>
        <fullName evidence="9">Uncharacterized protein</fullName>
    </submittedName>
</protein>
<dbReference type="CDD" id="cd04476">
    <property type="entry name" value="RPA1_DBD_C"/>
    <property type="match status" value="1"/>
</dbReference>
<keyword evidence="2" id="KW-0479">Metal-binding</keyword>
<accession>A0AAD8IYU0</accession>
<comment type="similarity">
    <text evidence="1">Belongs to the replication factor A protein 1 family.</text>
</comment>
<dbReference type="AlphaFoldDB" id="A0AAD8IYU0"/>
<feature type="compositionally biased region" description="Low complexity" evidence="6">
    <location>
        <begin position="64"/>
        <end position="74"/>
    </location>
</feature>
<gene>
    <name evidence="9" type="ORF">POM88_013623</name>
</gene>
<dbReference type="InterPro" id="IPR012340">
    <property type="entry name" value="NA-bd_OB-fold"/>
</dbReference>
<sequence length="937" mass="103990">MQTLNKSDAYTLKNMYLKLGANGNGTPSTMTMPGQAGGTTSSTSRTNPLPGTASTMTMPGQVGGTSTSTSRTSPLPGPETPRKRNNIDKRKQAFGKVIKLFFCTRVAGLALTAVPLLQLPTMHVGGGPKGYSICCGKGKVQLPLLRETPPELLRLLTGGGREGQMFQREIRTYNNIFAFVSFGRDVDNSVNSGRGPFVFRIRGYTYHSIGSLFPPPGCTPKFAQIYMYDAQEALQYRLQFPGRENALTAATISSLSEMRERENTLVDIFKQIRERFRDVEQDSLAVCREYGHPDLFITFTCNPKWEEIKYAVELCGSSDASVRPDIISRVFKLKLDAMMSDLTKHDVLGRVLAAVYTVEFQKRDKDVPPVTIDGRKISFSAWVLGLGNGSERTTPLDDENDPSWVRIPDEVHVKYTGDPVDVMVDEIYAELHLKYKDVEYLRDRAILTPLNENVGIINKKVLDRLPGESKIYKSCDTICKGSSTSDSTECRNQLQTFSALSFGLQEETIKVRVIRLWNGMSYRTSDEAAIYFILLDEEDNQTLALSQLTGRARFVAELHEGLVYYITNFKIVAGPPKWNPVIAGKVILLHTQTKAWPCYDSCSIARMKFVLSPFPTIAARLEDMTAFKSSKTIILAADTTGTAKLVIKTRELEQLAGLPLLQLITQCADKHVKHEIPLPHLKCIADVTGMVTDYGNPERASNGALKQDIVLANERGKKMTVTLWEEMAEQFQAALNETRGVPVFAVICGLLTKKFADNVTLSSTDATKSYLNIDYKPLARCLCHAEIVAIVDGEGWYYTCCPKCARKVRLLGQGYYFGSCAENVSDPKQRYKLIVRVVDISGTTTFTLFNKEVERLVVVPVENILAELTQDNPATEIPAVLKNVIGKTCGFDVKISSYNTNLCYEEYTVVKLSEYEPTEVEDVAEPSGAGVEAQNTT</sequence>
<evidence type="ECO:0000256" key="3">
    <source>
        <dbReference type="ARBA" id="ARBA00022771"/>
    </source>
</evidence>
<dbReference type="InterPro" id="IPR047192">
    <property type="entry name" value="Euk_RPA1_DBD_C"/>
</dbReference>
<evidence type="ECO:0000256" key="1">
    <source>
        <dbReference type="ARBA" id="ARBA00005690"/>
    </source>
</evidence>
<dbReference type="Gene3D" id="2.40.50.140">
    <property type="entry name" value="Nucleic acid-binding proteins"/>
    <property type="match status" value="2"/>
</dbReference>
<evidence type="ECO:0000313" key="9">
    <source>
        <dbReference type="EMBL" id="KAK1394567.1"/>
    </source>
</evidence>
<evidence type="ECO:0000259" key="7">
    <source>
        <dbReference type="Pfam" id="PF08646"/>
    </source>
</evidence>
<keyword evidence="3" id="KW-0863">Zinc-finger</keyword>
<feature type="compositionally biased region" description="Polar residues" evidence="6">
    <location>
        <begin position="24"/>
        <end position="58"/>
    </location>
</feature>
<dbReference type="EMBL" id="JAUIZM010000003">
    <property type="protein sequence ID" value="KAK1394567.1"/>
    <property type="molecule type" value="Genomic_DNA"/>
</dbReference>